<accession>A0ACD5HFV6</accession>
<reference evidence="1 2" key="1">
    <citation type="journal article" date="2021" name="ISME J.">
        <title>Genomic evolution of the class Acidithiobacillia: deep-branching Proteobacteria living in extreme acidic conditions.</title>
        <authorList>
            <person name="Moya-Beltran A."/>
            <person name="Beard S."/>
            <person name="Rojas-Villalobos C."/>
            <person name="Issotta F."/>
            <person name="Gallardo Y."/>
            <person name="Ulloa R."/>
            <person name="Giaveno A."/>
            <person name="Degli Esposti M."/>
            <person name="Johnson D.B."/>
            <person name="Quatrini R."/>
        </authorList>
    </citation>
    <scope>NUCLEOTIDE SEQUENCE [LARGE SCALE GENOMIC DNA]</scope>
    <source>
        <strain evidence="1 2">GG1-14</strain>
    </source>
</reference>
<keyword evidence="2" id="KW-1185">Reference proteome</keyword>
<dbReference type="Proteomes" id="UP001195965">
    <property type="component" value="Chromosome"/>
</dbReference>
<organism evidence="1 2">
    <name type="scientific">Acidithiobacillus montserratensis</name>
    <dbReference type="NCBI Taxonomy" id="2729135"/>
    <lineage>
        <taxon>Bacteria</taxon>
        <taxon>Pseudomonadati</taxon>
        <taxon>Pseudomonadota</taxon>
        <taxon>Acidithiobacillia</taxon>
        <taxon>Acidithiobacillales</taxon>
        <taxon>Acidithiobacillaceae</taxon>
        <taxon>Acidithiobacillus</taxon>
    </lineage>
</organism>
<sequence>MSANYDEQSLMTAIDIIENIESRYGQLAERLNEVRRTIPSENRAIISDQCFELSVEIMRYKKYFSSVKNLVSRRQDMALVHLS</sequence>
<evidence type="ECO:0000313" key="1">
    <source>
        <dbReference type="EMBL" id="XRI73802.1"/>
    </source>
</evidence>
<dbReference type="EMBL" id="CP127526">
    <property type="protein sequence ID" value="XRI73802.1"/>
    <property type="molecule type" value="Genomic_DNA"/>
</dbReference>
<protein>
    <submittedName>
        <fullName evidence="1">Uncharacterized protein</fullName>
    </submittedName>
</protein>
<name>A0ACD5HFV6_9PROT</name>
<evidence type="ECO:0000313" key="2">
    <source>
        <dbReference type="Proteomes" id="UP001195965"/>
    </source>
</evidence>
<proteinExistence type="predicted"/>
<gene>
    <name evidence="1" type="ORF">HHS34_001035</name>
</gene>